<keyword evidence="4" id="KW-0804">Transcription</keyword>
<dbReference type="SUPFAM" id="SSF46785">
    <property type="entry name" value="Winged helix' DNA-binding domain"/>
    <property type="match status" value="1"/>
</dbReference>
<dbReference type="Pfam" id="PF03466">
    <property type="entry name" value="LysR_substrate"/>
    <property type="match status" value="1"/>
</dbReference>
<dbReference type="Gene3D" id="1.10.10.10">
    <property type="entry name" value="Winged helix-like DNA-binding domain superfamily/Winged helix DNA-binding domain"/>
    <property type="match status" value="1"/>
</dbReference>
<evidence type="ECO:0000259" key="5">
    <source>
        <dbReference type="PROSITE" id="PS50931"/>
    </source>
</evidence>
<proteinExistence type="inferred from homology"/>
<evidence type="ECO:0000313" key="7">
    <source>
        <dbReference type="Proteomes" id="UP000772151"/>
    </source>
</evidence>
<comment type="caution">
    <text evidence="6">The sequence shown here is derived from an EMBL/GenBank/DDBJ whole genome shotgun (WGS) entry which is preliminary data.</text>
</comment>
<dbReference type="SUPFAM" id="SSF53850">
    <property type="entry name" value="Periplasmic binding protein-like II"/>
    <property type="match status" value="1"/>
</dbReference>
<evidence type="ECO:0000256" key="2">
    <source>
        <dbReference type="ARBA" id="ARBA00023015"/>
    </source>
</evidence>
<dbReference type="CDD" id="cd05466">
    <property type="entry name" value="PBP2_LTTR_substrate"/>
    <property type="match status" value="1"/>
</dbReference>
<dbReference type="Proteomes" id="UP000772151">
    <property type="component" value="Unassembled WGS sequence"/>
</dbReference>
<dbReference type="InterPro" id="IPR000847">
    <property type="entry name" value="LysR_HTH_N"/>
</dbReference>
<dbReference type="PROSITE" id="PS50931">
    <property type="entry name" value="HTH_LYSR"/>
    <property type="match status" value="1"/>
</dbReference>
<dbReference type="InterPro" id="IPR036388">
    <property type="entry name" value="WH-like_DNA-bd_sf"/>
</dbReference>
<accession>A0A927WKH2</accession>
<gene>
    <name evidence="6" type="ORF">E7203_13480</name>
</gene>
<name>A0A927WKH2_SELRU</name>
<evidence type="ECO:0000313" key="6">
    <source>
        <dbReference type="EMBL" id="MBE6086421.1"/>
    </source>
</evidence>
<reference evidence="6" key="1">
    <citation type="submission" date="2019-04" db="EMBL/GenBank/DDBJ databases">
        <title>Evolution of Biomass-Degrading Anaerobic Consortia Revealed by Metagenomics.</title>
        <authorList>
            <person name="Peng X."/>
        </authorList>
    </citation>
    <scope>NUCLEOTIDE SEQUENCE</scope>
    <source>
        <strain evidence="6">SIG242</strain>
    </source>
</reference>
<dbReference type="EMBL" id="SVCA01000019">
    <property type="protein sequence ID" value="MBE6086421.1"/>
    <property type="molecule type" value="Genomic_DNA"/>
</dbReference>
<dbReference type="InterPro" id="IPR036390">
    <property type="entry name" value="WH_DNA-bd_sf"/>
</dbReference>
<dbReference type="GO" id="GO:0003677">
    <property type="term" value="F:DNA binding"/>
    <property type="evidence" value="ECO:0007669"/>
    <property type="project" value="UniProtKB-KW"/>
</dbReference>
<keyword evidence="3" id="KW-0238">DNA-binding</keyword>
<dbReference type="InterPro" id="IPR005119">
    <property type="entry name" value="LysR_subst-bd"/>
</dbReference>
<organism evidence="6 7">
    <name type="scientific">Selenomonas ruminantium</name>
    <dbReference type="NCBI Taxonomy" id="971"/>
    <lineage>
        <taxon>Bacteria</taxon>
        <taxon>Bacillati</taxon>
        <taxon>Bacillota</taxon>
        <taxon>Negativicutes</taxon>
        <taxon>Selenomonadales</taxon>
        <taxon>Selenomonadaceae</taxon>
        <taxon>Selenomonas</taxon>
    </lineage>
</organism>
<sequence length="289" mass="32138">MEIAQLKYFLAVCDCKQMTQAAERLFISQSSLSKHISQLEKEVGVPLFDRTGRTLHITTAGMDFAEFARETVSNADDVLRRLRDKTPYTATLNLGTIPVLSQYGLHTKLLAFQEKHPHIQLNLVEDRGEKILRMLDGELVELAVLRSSSLPDDSYKSLTLGTDKLVLVCSKTHPLAASAEVRLKDFQQEDFFLLDMGQNFADSVYHACAREGFVPHIRQMFTRMETILGYVAAGAGVSLLMEKELSAFNLQNIAVKQFSPTISGGIVLAFPHGRHLSPAAAALRNFLVN</sequence>
<dbReference type="GO" id="GO:0032993">
    <property type="term" value="C:protein-DNA complex"/>
    <property type="evidence" value="ECO:0007669"/>
    <property type="project" value="TreeGrafter"/>
</dbReference>
<dbReference type="Gene3D" id="3.40.190.290">
    <property type="match status" value="1"/>
</dbReference>
<dbReference type="FunFam" id="1.10.10.10:FF:000001">
    <property type="entry name" value="LysR family transcriptional regulator"/>
    <property type="match status" value="1"/>
</dbReference>
<dbReference type="PANTHER" id="PTHR30346:SF28">
    <property type="entry name" value="HTH-TYPE TRANSCRIPTIONAL REGULATOR CYNR"/>
    <property type="match status" value="1"/>
</dbReference>
<evidence type="ECO:0000256" key="1">
    <source>
        <dbReference type="ARBA" id="ARBA00009437"/>
    </source>
</evidence>
<evidence type="ECO:0000256" key="4">
    <source>
        <dbReference type="ARBA" id="ARBA00023163"/>
    </source>
</evidence>
<comment type="similarity">
    <text evidence="1">Belongs to the LysR transcriptional regulatory family.</text>
</comment>
<dbReference type="RefSeq" id="WP_303670552.1">
    <property type="nucleotide sequence ID" value="NZ_SVCA01000019.1"/>
</dbReference>
<dbReference type="PRINTS" id="PR00039">
    <property type="entry name" value="HTHLYSR"/>
</dbReference>
<protein>
    <submittedName>
        <fullName evidence="6">LysR family transcriptional regulator</fullName>
    </submittedName>
</protein>
<dbReference type="GO" id="GO:0003700">
    <property type="term" value="F:DNA-binding transcription factor activity"/>
    <property type="evidence" value="ECO:0007669"/>
    <property type="project" value="InterPro"/>
</dbReference>
<dbReference type="PANTHER" id="PTHR30346">
    <property type="entry name" value="TRANSCRIPTIONAL DUAL REGULATOR HCAR-RELATED"/>
    <property type="match status" value="1"/>
</dbReference>
<evidence type="ECO:0000256" key="3">
    <source>
        <dbReference type="ARBA" id="ARBA00023125"/>
    </source>
</evidence>
<dbReference type="AlphaFoldDB" id="A0A927WKH2"/>
<keyword evidence="2" id="KW-0805">Transcription regulation</keyword>
<feature type="domain" description="HTH lysR-type" evidence="5">
    <location>
        <begin position="1"/>
        <end position="58"/>
    </location>
</feature>
<dbReference type="Pfam" id="PF00126">
    <property type="entry name" value="HTH_1"/>
    <property type="match status" value="1"/>
</dbReference>